<feature type="transmembrane region" description="Helical" evidence="2">
    <location>
        <begin position="32"/>
        <end position="52"/>
    </location>
</feature>
<reference evidence="4" key="1">
    <citation type="submission" date="2021-06" db="EMBL/GenBank/DDBJ databases">
        <authorList>
            <person name="Hodson N. C."/>
            <person name="Mongue J. A."/>
            <person name="Jaron S. K."/>
        </authorList>
    </citation>
    <scope>NUCLEOTIDE SEQUENCE</scope>
</reference>
<protein>
    <recommendedName>
        <fullName evidence="3">Major facilitator superfamily (MFS) profile domain-containing protein</fullName>
    </recommendedName>
</protein>
<dbReference type="PROSITE" id="PS50850">
    <property type="entry name" value="MFS"/>
    <property type="match status" value="1"/>
</dbReference>
<evidence type="ECO:0000259" key="3">
    <source>
        <dbReference type="PROSITE" id="PS50850"/>
    </source>
</evidence>
<comment type="subcellular location">
    <subcellularLocation>
        <location evidence="1">Membrane</location>
        <topology evidence="1">Multi-pass membrane protein</topology>
    </subcellularLocation>
</comment>
<evidence type="ECO:0000313" key="5">
    <source>
        <dbReference type="Proteomes" id="UP000708208"/>
    </source>
</evidence>
<keyword evidence="2" id="KW-1133">Transmembrane helix</keyword>
<evidence type="ECO:0000256" key="2">
    <source>
        <dbReference type="SAM" id="Phobius"/>
    </source>
</evidence>
<feature type="domain" description="Major facilitator superfamily (MFS) profile" evidence="3">
    <location>
        <begin position="1"/>
        <end position="97"/>
    </location>
</feature>
<sequence length="97" mass="10429">MAAVLSFSSTALPSLRDDSKIGPEVTQVLEDWIASVPFLACALGTFICRYLAQTKGLKRSLQIIGVPLLFGWVLIALTQNVFMLLAGGLSLDFASQL</sequence>
<dbReference type="GO" id="GO:0016020">
    <property type="term" value="C:membrane"/>
    <property type="evidence" value="ECO:0007669"/>
    <property type="project" value="UniProtKB-SubCell"/>
</dbReference>
<feature type="transmembrane region" description="Helical" evidence="2">
    <location>
        <begin position="64"/>
        <end position="89"/>
    </location>
</feature>
<comment type="caution">
    <text evidence="4">The sequence shown here is derived from an EMBL/GenBank/DDBJ whole genome shotgun (WGS) entry which is preliminary data.</text>
</comment>
<keyword evidence="2" id="KW-0812">Transmembrane</keyword>
<dbReference type="GO" id="GO:0022857">
    <property type="term" value="F:transmembrane transporter activity"/>
    <property type="evidence" value="ECO:0007669"/>
    <property type="project" value="InterPro"/>
</dbReference>
<dbReference type="OrthoDB" id="6612291at2759"/>
<gene>
    <name evidence="4" type="ORF">AFUS01_LOCUS5378</name>
</gene>
<dbReference type="InterPro" id="IPR020846">
    <property type="entry name" value="MFS_dom"/>
</dbReference>
<evidence type="ECO:0000313" key="4">
    <source>
        <dbReference type="EMBL" id="CAG7714821.1"/>
    </source>
</evidence>
<dbReference type="Proteomes" id="UP000708208">
    <property type="component" value="Unassembled WGS sequence"/>
</dbReference>
<keyword evidence="5" id="KW-1185">Reference proteome</keyword>
<dbReference type="AlphaFoldDB" id="A0A8J2JBN4"/>
<name>A0A8J2JBN4_9HEXA</name>
<dbReference type="EMBL" id="CAJVCH010034273">
    <property type="protein sequence ID" value="CAG7714821.1"/>
    <property type="molecule type" value="Genomic_DNA"/>
</dbReference>
<accession>A0A8J2JBN4</accession>
<evidence type="ECO:0000256" key="1">
    <source>
        <dbReference type="ARBA" id="ARBA00004141"/>
    </source>
</evidence>
<organism evidence="4 5">
    <name type="scientific">Allacma fusca</name>
    <dbReference type="NCBI Taxonomy" id="39272"/>
    <lineage>
        <taxon>Eukaryota</taxon>
        <taxon>Metazoa</taxon>
        <taxon>Ecdysozoa</taxon>
        <taxon>Arthropoda</taxon>
        <taxon>Hexapoda</taxon>
        <taxon>Collembola</taxon>
        <taxon>Symphypleona</taxon>
        <taxon>Sminthuridae</taxon>
        <taxon>Allacma</taxon>
    </lineage>
</organism>
<proteinExistence type="predicted"/>
<keyword evidence="2" id="KW-0472">Membrane</keyword>